<accession>A0AAF0E6W7</accession>
<gene>
    <name evidence="1" type="ORF">MCAP1_003071</name>
</gene>
<sequence length="266" mass="28211">MLPHDPRGIAWVCADARLGRDAAQAAAAQIVADIAGLAQHDVLSLWAQAQGTPWTIQNAYYEADVAHYFAEAADPLPTSPAVVLLVDRASPLSAHEQRAQAQEGFDVPIALVVSVGHDTGSGASRADIDDIYAVHGWEYMEAADADVVTRVRDALMVHRWPGAACAEAEATPPGVCALAQLPDADRPWPAAPEAMQRDLDAFLEADDEFGAYTSADGPVDPDPLFPPSLDSLQNLLEHVKSLPPGPARRDAAARVALAFERALTSS</sequence>
<dbReference type="Proteomes" id="UP001220961">
    <property type="component" value="Chromosome 6"/>
</dbReference>
<evidence type="ECO:0000313" key="2">
    <source>
        <dbReference type="Proteomes" id="UP001220961"/>
    </source>
</evidence>
<evidence type="ECO:0000313" key="1">
    <source>
        <dbReference type="EMBL" id="WFD20817.1"/>
    </source>
</evidence>
<dbReference type="AlphaFoldDB" id="A0AAF0E6W7"/>
<dbReference type="EMBL" id="CP119913">
    <property type="protein sequence ID" value="WFD20817.1"/>
    <property type="molecule type" value="Genomic_DNA"/>
</dbReference>
<proteinExistence type="predicted"/>
<organism evidence="1 2">
    <name type="scientific">Malassezia caprae</name>
    <dbReference type="NCBI Taxonomy" id="1381934"/>
    <lineage>
        <taxon>Eukaryota</taxon>
        <taxon>Fungi</taxon>
        <taxon>Dikarya</taxon>
        <taxon>Basidiomycota</taxon>
        <taxon>Ustilaginomycotina</taxon>
        <taxon>Malasseziomycetes</taxon>
        <taxon>Malasseziales</taxon>
        <taxon>Malasseziaceae</taxon>
        <taxon>Malassezia</taxon>
    </lineage>
</organism>
<name>A0AAF0E6W7_9BASI</name>
<reference evidence="1" key="1">
    <citation type="submission" date="2023-03" db="EMBL/GenBank/DDBJ databases">
        <title>Mating type loci evolution in Malassezia.</title>
        <authorList>
            <person name="Coelho M.A."/>
        </authorList>
    </citation>
    <scope>NUCLEOTIDE SEQUENCE</scope>
    <source>
        <strain evidence="1">CBS 10434</strain>
    </source>
</reference>
<protein>
    <submittedName>
        <fullName evidence="1">Uncharacterized protein</fullName>
    </submittedName>
</protein>
<keyword evidence="2" id="KW-1185">Reference proteome</keyword>